<protein>
    <submittedName>
        <fullName evidence="1">Uncharacterized protein</fullName>
    </submittedName>
</protein>
<dbReference type="AlphaFoldDB" id="A0A1H6S4X6"/>
<dbReference type="STRING" id="402734.SAMN05660918_1216"/>
<proteinExistence type="predicted"/>
<sequence length="96" mass="11120">MITKEEIKATMEVLLDTFPKLKKDIIEDRTFDIRKEKNGWICFIRTKHSQFGEQPGLITTVFDSEGNPTEISVFDFGRARKYYLTKDGNGNIISKD</sequence>
<evidence type="ECO:0000313" key="1">
    <source>
        <dbReference type="EMBL" id="SEI63198.1"/>
    </source>
</evidence>
<reference evidence="2" key="1">
    <citation type="submission" date="2016-10" db="EMBL/GenBank/DDBJ databases">
        <authorList>
            <person name="Varghese N."/>
            <person name="Submissions S."/>
        </authorList>
    </citation>
    <scope>NUCLEOTIDE SEQUENCE [LARGE SCALE GENOMIC DNA]</scope>
    <source>
        <strain evidence="2">DSM 17934</strain>
    </source>
</reference>
<dbReference type="EMBL" id="FNYA01000002">
    <property type="protein sequence ID" value="SEI63198.1"/>
    <property type="molecule type" value="Genomic_DNA"/>
</dbReference>
<gene>
    <name evidence="1" type="ORF">SAMN05660918_1216</name>
</gene>
<organism evidence="1 2">
    <name type="scientific">Flavobacterium terrigena</name>
    <dbReference type="NCBI Taxonomy" id="402734"/>
    <lineage>
        <taxon>Bacteria</taxon>
        <taxon>Pseudomonadati</taxon>
        <taxon>Bacteroidota</taxon>
        <taxon>Flavobacteriia</taxon>
        <taxon>Flavobacteriales</taxon>
        <taxon>Flavobacteriaceae</taxon>
        <taxon>Flavobacterium</taxon>
    </lineage>
</organism>
<dbReference type="RefSeq" id="WP_091309703.1">
    <property type="nucleotide sequence ID" value="NZ_CBCSJU010000002.1"/>
</dbReference>
<accession>A0A1H6S4X6</accession>
<evidence type="ECO:0000313" key="2">
    <source>
        <dbReference type="Proteomes" id="UP000199702"/>
    </source>
</evidence>
<dbReference type="Proteomes" id="UP000199702">
    <property type="component" value="Unassembled WGS sequence"/>
</dbReference>
<keyword evidence="2" id="KW-1185">Reference proteome</keyword>
<name>A0A1H6S4X6_9FLAO</name>